<dbReference type="InterPro" id="IPR036909">
    <property type="entry name" value="Cyt_c-like_dom_sf"/>
</dbReference>
<sequence length="1204" mass="133171" precursor="true">MPSALGRSPSFIIAFLFLAMTCPAIAGENTDSVSDPDFAVQGEYVTDNRGMHVIARGDGDFEIVIYEGGLPGAGMSSEPPRRIDGDIDVVEQLIESMEMTRVERVSSTEGAKPPPNAIVLFDGTKESVEKNWKGGRVEDGLLCEGTTTRENFQDYRLHLEFRTPWMPKDEGQKRGNSGVYHQGRYETQVLDSFGLEGLDNETGSIYTISAPSTNVCFPPMRWQTYDVDFTAARFDETGQKTSDARLTVRLNGILVQSDVAASYATRASIMNEGPEPGPIYLQDHGNPVRFRNIWLVPRDLQAEARRPIVIGYERFYASRSEPSADAGELLISGLACSACHEHATSVDLPTQRGPDLSDVATRVRTDALVAMIADPHTAKPHTTMPDPWGTLSTDERNLRGRAIASYLSFADTKAAGQPRRPEEQKAAPEWIADGEALYHSVGCVACHQSFDGSQVNASTTVGLGDPANKYSLASLAAFLQNPDHVRKGLRMPGVAGPPLDAKKIAAYLLRDVTSILQPGQMQREVFHGVYDSLPEFHRLTAEATSQVTGFKIDDIEPKVEFVLRFRGSFDLKKSGKIQFRLSNDDQAKLIIGDNEMQNWNSRMSPMIGTFNLEAGRQNFELQYWQRGGGIGLAVEINHPDYGWTDLANVLTTSIATDAHDWTTNHQQPAPELVQQGRIWFAESGCVNCHAMSKEAFASTKKGPALADANIERGCLATDVADTLPNYELTGNQRMAIAQALRSYRDPIRETDDQRLQHLTMAALNCYACHRRGEWGGPESTRNGLFHSTVPEMGEEGRLPPTLDGVGDKLNDQYLAKVFANGANDRPYMKTRMPRYSDESLKGFQQSLVRTDRRNEVDNIEWNVSPDEIVITGRECVGSGGLSCVKCHRFGDEVGTGIGAIDMLKMPVRLRRDWFHRYLMDPTKYRPGTRMPNSFPEGISAFESAFDGDPAKQIEAMWTYLSQGESAREPIGLKAEAILLTASERPRIHRNFFSDVSNRSVAVGYPAMVNLIWDTEQMALAKVWKNSFVDASIHWVGRGQGRNRPLGDAVVSFESSSPLALLSRVDAEWPTESARDRGVKFIGYRLDSDGNPQFRYRMGDFEIVDRIVPAATLQPQDPKADQLRRPVQLARTLEVSPVGETADKLVWRIGSNNVEVIAKNHFTVAGAEVLIDGVDASVMKIGDHDEIRASVPGDAKIILSQMIAW</sequence>
<dbReference type="PROSITE" id="PS51007">
    <property type="entry name" value="CYTC"/>
    <property type="match status" value="3"/>
</dbReference>
<dbReference type="PANTHER" id="PTHR33546">
    <property type="entry name" value="LARGE, MULTIFUNCTIONAL SECRETED PROTEIN-RELATED"/>
    <property type="match status" value="1"/>
</dbReference>
<keyword evidence="2 4" id="KW-0479">Metal-binding</keyword>
<keyword evidence="1 4" id="KW-0349">Heme</keyword>
<dbReference type="GO" id="GO:0046872">
    <property type="term" value="F:metal ion binding"/>
    <property type="evidence" value="ECO:0007669"/>
    <property type="project" value="UniProtKB-KW"/>
</dbReference>
<dbReference type="InterPro" id="IPR037524">
    <property type="entry name" value="PA14/GLEYA"/>
</dbReference>
<protein>
    <submittedName>
        <fullName evidence="8">Cytochrome c</fullName>
    </submittedName>
</protein>
<dbReference type="Gene3D" id="2.60.120.560">
    <property type="entry name" value="Exo-inulinase, domain 1"/>
    <property type="match status" value="1"/>
</dbReference>
<dbReference type="GO" id="GO:0009055">
    <property type="term" value="F:electron transfer activity"/>
    <property type="evidence" value="ECO:0007669"/>
    <property type="project" value="InterPro"/>
</dbReference>
<feature type="signal peptide" evidence="5">
    <location>
        <begin position="1"/>
        <end position="26"/>
    </location>
</feature>
<accession>A0A5C5WBN2</accession>
<evidence type="ECO:0000313" key="8">
    <source>
        <dbReference type="EMBL" id="TWT48060.1"/>
    </source>
</evidence>
<evidence type="ECO:0000259" key="7">
    <source>
        <dbReference type="PROSITE" id="PS51820"/>
    </source>
</evidence>
<dbReference type="InterPro" id="IPR036280">
    <property type="entry name" value="Multihaem_cyt_sf"/>
</dbReference>
<dbReference type="EMBL" id="SJPI01000004">
    <property type="protein sequence ID" value="TWT48060.1"/>
    <property type="molecule type" value="Genomic_DNA"/>
</dbReference>
<name>A0A5C5WBN2_9BACT</name>
<dbReference type="Gene3D" id="1.10.760.10">
    <property type="entry name" value="Cytochrome c-like domain"/>
    <property type="match status" value="3"/>
</dbReference>
<proteinExistence type="predicted"/>
<dbReference type="PANTHER" id="PTHR33546:SF1">
    <property type="entry name" value="LARGE, MULTIFUNCTIONAL SECRETED PROTEIN"/>
    <property type="match status" value="1"/>
</dbReference>
<dbReference type="InterPro" id="IPR010496">
    <property type="entry name" value="AL/BT2_dom"/>
</dbReference>
<keyword evidence="9" id="KW-1185">Reference proteome</keyword>
<dbReference type="SUPFAM" id="SSF56988">
    <property type="entry name" value="Anthrax protective antigen"/>
    <property type="match status" value="1"/>
</dbReference>
<gene>
    <name evidence="8" type="ORF">Pla22_50600</name>
</gene>
<evidence type="ECO:0000256" key="2">
    <source>
        <dbReference type="ARBA" id="ARBA00022723"/>
    </source>
</evidence>
<dbReference type="SUPFAM" id="SSF48695">
    <property type="entry name" value="Multiheme cytochromes"/>
    <property type="match status" value="2"/>
</dbReference>
<evidence type="ECO:0000259" key="6">
    <source>
        <dbReference type="PROSITE" id="PS51007"/>
    </source>
</evidence>
<dbReference type="GO" id="GO:0020037">
    <property type="term" value="F:heme binding"/>
    <property type="evidence" value="ECO:0007669"/>
    <property type="project" value="InterPro"/>
</dbReference>
<keyword evidence="3 4" id="KW-0408">Iron</keyword>
<organism evidence="8 9">
    <name type="scientific">Rubripirellula amarantea</name>
    <dbReference type="NCBI Taxonomy" id="2527999"/>
    <lineage>
        <taxon>Bacteria</taxon>
        <taxon>Pseudomonadati</taxon>
        <taxon>Planctomycetota</taxon>
        <taxon>Planctomycetia</taxon>
        <taxon>Pirellulales</taxon>
        <taxon>Pirellulaceae</taxon>
        <taxon>Rubripirellula</taxon>
    </lineage>
</organism>
<dbReference type="OrthoDB" id="9804649at2"/>
<dbReference type="AlphaFoldDB" id="A0A5C5WBN2"/>
<dbReference type="Proteomes" id="UP000316598">
    <property type="component" value="Unassembled WGS sequence"/>
</dbReference>
<feature type="domain" description="Cytochrome c" evidence="6">
    <location>
        <begin position="322"/>
        <end position="411"/>
    </location>
</feature>
<evidence type="ECO:0000313" key="9">
    <source>
        <dbReference type="Proteomes" id="UP000316598"/>
    </source>
</evidence>
<feature type="chain" id="PRO_5023000557" evidence="5">
    <location>
        <begin position="27"/>
        <end position="1204"/>
    </location>
</feature>
<feature type="domain" description="Cytochrome c" evidence="6">
    <location>
        <begin position="671"/>
        <end position="851"/>
    </location>
</feature>
<reference evidence="8 9" key="1">
    <citation type="submission" date="2019-02" db="EMBL/GenBank/DDBJ databases">
        <title>Deep-cultivation of Planctomycetes and their phenomic and genomic characterization uncovers novel biology.</title>
        <authorList>
            <person name="Wiegand S."/>
            <person name="Jogler M."/>
            <person name="Boedeker C."/>
            <person name="Pinto D."/>
            <person name="Vollmers J."/>
            <person name="Rivas-Marin E."/>
            <person name="Kohn T."/>
            <person name="Peeters S.H."/>
            <person name="Heuer A."/>
            <person name="Rast P."/>
            <person name="Oberbeckmann S."/>
            <person name="Bunk B."/>
            <person name="Jeske O."/>
            <person name="Meyerdierks A."/>
            <person name="Storesund J.E."/>
            <person name="Kallscheuer N."/>
            <person name="Luecker S."/>
            <person name="Lage O.M."/>
            <person name="Pohl T."/>
            <person name="Merkel B.J."/>
            <person name="Hornburger P."/>
            <person name="Mueller R.-W."/>
            <person name="Bruemmer F."/>
            <person name="Labrenz M."/>
            <person name="Spormann A.M."/>
            <person name="Op Den Camp H."/>
            <person name="Overmann J."/>
            <person name="Amann R."/>
            <person name="Jetten M.S.M."/>
            <person name="Mascher T."/>
            <person name="Medema M.H."/>
            <person name="Devos D.P."/>
            <person name="Kaster A.-K."/>
            <person name="Ovreas L."/>
            <person name="Rohde M."/>
            <person name="Galperin M.Y."/>
            <person name="Jogler C."/>
        </authorList>
    </citation>
    <scope>NUCLEOTIDE SEQUENCE [LARGE SCALE GENOMIC DNA]</scope>
    <source>
        <strain evidence="8 9">Pla22</strain>
    </source>
</reference>
<dbReference type="GO" id="GO:0016787">
    <property type="term" value="F:hydrolase activity"/>
    <property type="evidence" value="ECO:0007669"/>
    <property type="project" value="InterPro"/>
</dbReference>
<keyword evidence="5" id="KW-0732">Signal</keyword>
<comment type="caution">
    <text evidence="8">The sequence shown here is derived from an EMBL/GenBank/DDBJ whole genome shotgun (WGS) entry which is preliminary data.</text>
</comment>
<evidence type="ECO:0000256" key="5">
    <source>
        <dbReference type="SAM" id="SignalP"/>
    </source>
</evidence>
<evidence type="ECO:0000256" key="3">
    <source>
        <dbReference type="ARBA" id="ARBA00023004"/>
    </source>
</evidence>
<evidence type="ECO:0000256" key="4">
    <source>
        <dbReference type="PROSITE-ProRule" id="PRU00433"/>
    </source>
</evidence>
<dbReference type="InterPro" id="IPR009056">
    <property type="entry name" value="Cyt_c-like_dom"/>
</dbReference>
<evidence type="ECO:0000256" key="1">
    <source>
        <dbReference type="ARBA" id="ARBA00022617"/>
    </source>
</evidence>
<dbReference type="PROSITE" id="PS51820">
    <property type="entry name" value="PA14"/>
    <property type="match status" value="1"/>
</dbReference>
<feature type="domain" description="PA14" evidence="7">
    <location>
        <begin position="516"/>
        <end position="651"/>
    </location>
</feature>
<feature type="domain" description="Cytochrome c" evidence="6">
    <location>
        <begin position="429"/>
        <end position="512"/>
    </location>
</feature>
<dbReference type="RefSeq" id="WP_146517474.1">
    <property type="nucleotide sequence ID" value="NZ_SJPI01000004.1"/>
</dbReference>
<dbReference type="SUPFAM" id="SSF46626">
    <property type="entry name" value="Cytochrome c"/>
    <property type="match status" value="2"/>
</dbReference>
<dbReference type="Pfam" id="PF06439">
    <property type="entry name" value="3keto-disac_hyd"/>
    <property type="match status" value="1"/>
</dbReference>